<gene>
    <name evidence="2" type="ORF">CCAE0312_LOCUS8190</name>
</gene>
<reference evidence="2" key="1">
    <citation type="submission" date="2021-01" db="EMBL/GenBank/DDBJ databases">
        <authorList>
            <person name="Corre E."/>
            <person name="Pelletier E."/>
            <person name="Niang G."/>
            <person name="Scheremetjew M."/>
            <person name="Finn R."/>
            <person name="Kale V."/>
            <person name="Holt S."/>
            <person name="Cochrane G."/>
            <person name="Meng A."/>
            <person name="Brown T."/>
            <person name="Cohen L."/>
        </authorList>
    </citation>
    <scope>NUCLEOTIDE SEQUENCE</scope>
    <source>
        <strain evidence="2">SAG 36.94</strain>
    </source>
</reference>
<evidence type="ECO:0000256" key="1">
    <source>
        <dbReference type="SAM" id="MobiDB-lite"/>
    </source>
</evidence>
<evidence type="ECO:0000313" key="2">
    <source>
        <dbReference type="EMBL" id="CAD9236098.1"/>
    </source>
</evidence>
<dbReference type="EMBL" id="HBGH01014736">
    <property type="protein sequence ID" value="CAD9236098.1"/>
    <property type="molecule type" value="Transcribed_RNA"/>
</dbReference>
<feature type="region of interest" description="Disordered" evidence="1">
    <location>
        <begin position="130"/>
        <end position="151"/>
    </location>
</feature>
<accession>A0A7S1TGF4</accession>
<proteinExistence type="predicted"/>
<protein>
    <submittedName>
        <fullName evidence="2">Uncharacterized protein</fullName>
    </submittedName>
</protein>
<organism evidence="2">
    <name type="scientific">Compsopogon caeruleus</name>
    <dbReference type="NCBI Taxonomy" id="31354"/>
    <lineage>
        <taxon>Eukaryota</taxon>
        <taxon>Rhodophyta</taxon>
        <taxon>Compsopogonophyceae</taxon>
        <taxon>Compsopogonales</taxon>
        <taxon>Compsopogonaceae</taxon>
        <taxon>Compsopogon</taxon>
    </lineage>
</organism>
<dbReference type="AlphaFoldDB" id="A0A7S1TGF4"/>
<sequence>MRFLGRGWVRSAWETWVEWIERETQELVRRMERRNDMRVRGLWNTVKNGSDSTCGLWERRQHQAETALSRVRAKMDRLEAMGRNPGGPVERGPLGPVFWMVGTLQRWLNGLEQHVDTIIMKTSGRVALGAGRHPMARSPSSALETDSNDVSRDLGSLSIGSDEFWSHLEDMRSVNTVRPLCGD</sequence>
<name>A0A7S1TGF4_9RHOD</name>